<evidence type="ECO:0008006" key="3">
    <source>
        <dbReference type="Google" id="ProtNLM"/>
    </source>
</evidence>
<dbReference type="OrthoDB" id="9781616at2"/>
<evidence type="ECO:0000313" key="2">
    <source>
        <dbReference type="Proteomes" id="UP000223749"/>
    </source>
</evidence>
<dbReference type="PANTHER" id="PTHR36454">
    <property type="entry name" value="LMO2823 PROTEIN"/>
    <property type="match status" value="1"/>
</dbReference>
<dbReference type="EMBL" id="CP024091">
    <property type="protein sequence ID" value="ATP57443.1"/>
    <property type="molecule type" value="Genomic_DNA"/>
</dbReference>
<protein>
    <recommendedName>
        <fullName evidence="3">DUF1015 domain-containing protein</fullName>
    </recommendedName>
</protein>
<dbReference type="InterPro" id="IPR008323">
    <property type="entry name" value="UCP033563"/>
</dbReference>
<organism evidence="1 2">
    <name type="scientific">Pedobacter ginsengisoli</name>
    <dbReference type="NCBI Taxonomy" id="363852"/>
    <lineage>
        <taxon>Bacteria</taxon>
        <taxon>Pseudomonadati</taxon>
        <taxon>Bacteroidota</taxon>
        <taxon>Sphingobacteriia</taxon>
        <taxon>Sphingobacteriales</taxon>
        <taxon>Sphingobacteriaceae</taxon>
        <taxon>Pedobacter</taxon>
    </lineage>
</organism>
<name>A0A2D1U767_9SPHI</name>
<dbReference type="Pfam" id="PF06245">
    <property type="entry name" value="DUF1015"/>
    <property type="match status" value="1"/>
</dbReference>
<sequence length="385" mass="44603">MKIKPFAALEPQGSPYNETMTNFPECNLIRALLEPKTDSVYLREACNANLNMLLEQGYYRKTETEAIYIYEKKSGNLTQQAIWTLTSLEDFKQGNIVSHEQTISGHESKLQIYRGETGIEGSPVILTYRTHSELSSLIESLKGLILCIHLKEGGNDHRVWKVREQPTLTKFKEVFQKIERVYIADGHHRLAAASKGNFNQPQWITTMYISSCQLSCKEFHRMVTSRKKICPDKLFSKLKKYFCVSTIQNNVAYKPKEQGQFGMLYNDTWHQLNLKPEFVQKRIVTDVEILQSLILEPIFGITNPKDDHRIHYYPSDYWEEMLAESRLNRNAVIFTLHPMTPDELITQAEQQVNLPPKSTYVEPKIPYGLLLYQNKAAMRTRTENA</sequence>
<evidence type="ECO:0000313" key="1">
    <source>
        <dbReference type="EMBL" id="ATP57443.1"/>
    </source>
</evidence>
<gene>
    <name evidence="1" type="ORF">CPT03_13660</name>
</gene>
<dbReference type="KEGG" id="pgs:CPT03_13660"/>
<dbReference type="AlphaFoldDB" id="A0A2D1U767"/>
<proteinExistence type="predicted"/>
<dbReference type="Proteomes" id="UP000223749">
    <property type="component" value="Chromosome"/>
</dbReference>
<reference evidence="1 2" key="1">
    <citation type="submission" date="2017-10" db="EMBL/GenBank/DDBJ databases">
        <title>Whole genome of Pedobacter ginsengisoli T01R-27 isolated from tomato rhizosphere.</title>
        <authorList>
            <person name="Weon H.-Y."/>
            <person name="Lee S.A."/>
            <person name="Sang M.K."/>
            <person name="Song J."/>
        </authorList>
    </citation>
    <scope>NUCLEOTIDE SEQUENCE [LARGE SCALE GENOMIC DNA]</scope>
    <source>
        <strain evidence="1 2">T01R-27</strain>
    </source>
</reference>
<dbReference type="RefSeq" id="WP_099439367.1">
    <property type="nucleotide sequence ID" value="NZ_CP024091.1"/>
</dbReference>
<keyword evidence="2" id="KW-1185">Reference proteome</keyword>
<accession>A0A2D1U767</accession>
<dbReference type="PANTHER" id="PTHR36454:SF1">
    <property type="entry name" value="DUF1015 DOMAIN-CONTAINING PROTEIN"/>
    <property type="match status" value="1"/>
</dbReference>